<gene>
    <name evidence="1" type="ORF">K443DRAFT_13908</name>
</gene>
<reference evidence="1 2" key="1">
    <citation type="submission" date="2014-04" db="EMBL/GenBank/DDBJ databases">
        <authorList>
            <consortium name="DOE Joint Genome Institute"/>
            <person name="Kuo A."/>
            <person name="Kohler A."/>
            <person name="Nagy L.G."/>
            <person name="Floudas D."/>
            <person name="Copeland A."/>
            <person name="Barry K.W."/>
            <person name="Cichocki N."/>
            <person name="Veneault-Fourrey C."/>
            <person name="LaButti K."/>
            <person name="Lindquist E.A."/>
            <person name="Lipzen A."/>
            <person name="Lundell T."/>
            <person name="Morin E."/>
            <person name="Murat C."/>
            <person name="Sun H."/>
            <person name="Tunlid A."/>
            <person name="Henrissat B."/>
            <person name="Grigoriev I.V."/>
            <person name="Hibbett D.S."/>
            <person name="Martin F."/>
            <person name="Nordberg H.P."/>
            <person name="Cantor M.N."/>
            <person name="Hua S.X."/>
        </authorList>
    </citation>
    <scope>NUCLEOTIDE SEQUENCE [LARGE SCALE GENOMIC DNA]</scope>
    <source>
        <strain evidence="1 2">LaAM-08-1</strain>
    </source>
</reference>
<reference evidence="2" key="2">
    <citation type="submission" date="2015-01" db="EMBL/GenBank/DDBJ databases">
        <title>Evolutionary Origins and Diversification of the Mycorrhizal Mutualists.</title>
        <authorList>
            <consortium name="DOE Joint Genome Institute"/>
            <consortium name="Mycorrhizal Genomics Consortium"/>
            <person name="Kohler A."/>
            <person name="Kuo A."/>
            <person name="Nagy L.G."/>
            <person name="Floudas D."/>
            <person name="Copeland A."/>
            <person name="Barry K.W."/>
            <person name="Cichocki N."/>
            <person name="Veneault-Fourrey C."/>
            <person name="LaButti K."/>
            <person name="Lindquist E.A."/>
            <person name="Lipzen A."/>
            <person name="Lundell T."/>
            <person name="Morin E."/>
            <person name="Murat C."/>
            <person name="Riley R."/>
            <person name="Ohm R."/>
            <person name="Sun H."/>
            <person name="Tunlid A."/>
            <person name="Henrissat B."/>
            <person name="Grigoriev I.V."/>
            <person name="Hibbett D.S."/>
            <person name="Martin F."/>
        </authorList>
    </citation>
    <scope>NUCLEOTIDE SEQUENCE [LARGE SCALE GENOMIC DNA]</scope>
    <source>
        <strain evidence="2">LaAM-08-1</strain>
    </source>
</reference>
<evidence type="ECO:0000313" key="1">
    <source>
        <dbReference type="EMBL" id="KIJ92052.1"/>
    </source>
</evidence>
<dbReference type="EMBL" id="KN838943">
    <property type="protein sequence ID" value="KIJ92052.1"/>
    <property type="molecule type" value="Genomic_DNA"/>
</dbReference>
<evidence type="ECO:0000313" key="2">
    <source>
        <dbReference type="Proteomes" id="UP000054477"/>
    </source>
</evidence>
<dbReference type="STRING" id="1095629.A0A0C9X6L6"/>
<organism evidence="1 2">
    <name type="scientific">Laccaria amethystina LaAM-08-1</name>
    <dbReference type="NCBI Taxonomy" id="1095629"/>
    <lineage>
        <taxon>Eukaryota</taxon>
        <taxon>Fungi</taxon>
        <taxon>Dikarya</taxon>
        <taxon>Basidiomycota</taxon>
        <taxon>Agaricomycotina</taxon>
        <taxon>Agaricomycetes</taxon>
        <taxon>Agaricomycetidae</taxon>
        <taxon>Agaricales</taxon>
        <taxon>Agaricineae</taxon>
        <taxon>Hydnangiaceae</taxon>
        <taxon>Laccaria</taxon>
    </lineage>
</organism>
<dbReference type="AlphaFoldDB" id="A0A0C9X6L6"/>
<accession>A0A0C9X6L6</accession>
<keyword evidence="2" id="KW-1185">Reference proteome</keyword>
<protein>
    <submittedName>
        <fullName evidence="1">Unplaced genomic scaffold K443scaffold_408, whole genome shotgun sequence</fullName>
    </submittedName>
</protein>
<name>A0A0C9X6L6_9AGAR</name>
<proteinExistence type="predicted"/>
<dbReference type="Proteomes" id="UP000054477">
    <property type="component" value="Unassembled WGS sequence"/>
</dbReference>
<dbReference type="HOGENOM" id="CLU_2740435_0_0_1"/>
<sequence>MRAIHSSLAIMTLPYVIIDIASPPTGTLSPFNLYVALSRSSGRAGIRLLHDFDNKLFMASHDPALVDVDEN</sequence>
<dbReference type="OrthoDB" id="2986975at2759"/>